<evidence type="ECO:0000313" key="3">
    <source>
        <dbReference type="EMBL" id="RWR13605.1"/>
    </source>
</evidence>
<gene>
    <name evidence="3" type="ORF">D4N35_004085</name>
</gene>
<dbReference type="AlphaFoldDB" id="A0A443IZ44"/>
<organism evidence="3 4">
    <name type="scientific">Siminovitchia fortis</name>
    <dbReference type="NCBI Taxonomy" id="254758"/>
    <lineage>
        <taxon>Bacteria</taxon>
        <taxon>Bacillati</taxon>
        <taxon>Bacillota</taxon>
        <taxon>Bacilli</taxon>
        <taxon>Bacillales</taxon>
        <taxon>Bacillaceae</taxon>
        <taxon>Siminovitchia</taxon>
    </lineage>
</organism>
<comment type="caution">
    <text evidence="3">The sequence shown here is derived from an EMBL/GenBank/DDBJ whole genome shotgun (WGS) entry which is preliminary data.</text>
</comment>
<evidence type="ECO:0000313" key="4">
    <source>
        <dbReference type="Proteomes" id="UP000273811"/>
    </source>
</evidence>
<dbReference type="InterPro" id="IPR024465">
    <property type="entry name" value="DUF2399"/>
</dbReference>
<evidence type="ECO:0000259" key="2">
    <source>
        <dbReference type="Pfam" id="PF11796"/>
    </source>
</evidence>
<dbReference type="NCBIfam" id="TIGR02679">
    <property type="entry name" value="TIGR02679 family protein"/>
    <property type="match status" value="1"/>
</dbReference>
<dbReference type="Proteomes" id="UP000273811">
    <property type="component" value="Unassembled WGS sequence"/>
</dbReference>
<dbReference type="OrthoDB" id="1661308at2"/>
<proteinExistence type="predicted"/>
<evidence type="ECO:0000259" key="1">
    <source>
        <dbReference type="Pfam" id="PF09664"/>
    </source>
</evidence>
<accession>A0A443IZ44</accession>
<feature type="domain" description="Conserved hypothetical protein CHP02679 N terminus" evidence="2">
    <location>
        <begin position="35"/>
        <end position="251"/>
    </location>
</feature>
<dbReference type="InterPro" id="IPR024466">
    <property type="entry name" value="CHP02679_N"/>
</dbReference>
<name>A0A443IZ44_9BACI</name>
<feature type="domain" description="DUF2399" evidence="1">
    <location>
        <begin position="274"/>
        <end position="429"/>
    </location>
</feature>
<dbReference type="RefSeq" id="WP_120070391.1">
    <property type="nucleotide sequence ID" value="NZ_CP126113.1"/>
</dbReference>
<reference evidence="3" key="1">
    <citation type="submission" date="2018-12" db="EMBL/GenBank/DDBJ databases">
        <authorList>
            <person name="Sun L."/>
            <person name="Chen Z."/>
        </authorList>
    </citation>
    <scope>NUCLEOTIDE SEQUENCE [LARGE SCALE GENOMIC DNA]</scope>
    <source>
        <strain evidence="3">DSM 16012</strain>
    </source>
</reference>
<dbReference type="InterPro" id="IPR013495">
    <property type="entry name" value="CHP02679"/>
</dbReference>
<sequence length="434" mass="49766">MSLMDELIEYVRSEPGLDRLLRALLERYIQLGRIGGSVKLANLTSEEKESLSLFFRKDYSRQASASISFAAFEKALLKTKFAEIDIQALLNAYAGKKVYTRNEAEELYQLQKHHFFRELQQVHPQYGSWIEYVRKKGRGTRAIHQLYDENPEYLRKLIHIVCDALSQLPAAPKYERLPFFAQKITQNPHAFDMDQHGGRILLHALQFLLWERGEIPYIRGRLNAEEANDLLQNFQLLRDDLLNFVTFTGLTGETVSGEHPVLKAANEVKAVLNFPLREAAKLRSCRPVKGNAVFIVENSGVCSELLDRWPFPSPPPLISTNGQFKLASLLLIDLLTAGNTFIYYSGDFDPEGLLMANRLLNRCPSKIKLWRYSVEDYRSCQAKVDISKERLAKLDKLESNELLCLKKEIISSKKAGYQEELVPLLLKDMKKQLL</sequence>
<dbReference type="EMBL" id="QYTU02000005">
    <property type="protein sequence ID" value="RWR13605.1"/>
    <property type="molecule type" value="Genomic_DNA"/>
</dbReference>
<dbReference type="Pfam" id="PF11796">
    <property type="entry name" value="DUF3323"/>
    <property type="match status" value="1"/>
</dbReference>
<keyword evidence="4" id="KW-1185">Reference proteome</keyword>
<dbReference type="Pfam" id="PF09664">
    <property type="entry name" value="DUF2399"/>
    <property type="match status" value="1"/>
</dbReference>
<protein>
    <submittedName>
        <fullName evidence="3">TIGR02679 family protein</fullName>
    </submittedName>
</protein>